<proteinExistence type="predicted"/>
<protein>
    <submittedName>
        <fullName evidence="1">Uncharacterized protein</fullName>
    </submittedName>
</protein>
<keyword evidence="2" id="KW-1185">Reference proteome</keyword>
<evidence type="ECO:0000313" key="2">
    <source>
        <dbReference type="Proteomes" id="UP001055811"/>
    </source>
</evidence>
<name>A0ACB9DX90_CICIN</name>
<gene>
    <name evidence="1" type="ORF">L2E82_22098</name>
</gene>
<dbReference type="Proteomes" id="UP001055811">
    <property type="component" value="Linkage Group LG04"/>
</dbReference>
<dbReference type="EMBL" id="CM042012">
    <property type="protein sequence ID" value="KAI3751071.1"/>
    <property type="molecule type" value="Genomic_DNA"/>
</dbReference>
<comment type="caution">
    <text evidence="1">The sequence shown here is derived from an EMBL/GenBank/DDBJ whole genome shotgun (WGS) entry which is preliminary data.</text>
</comment>
<accession>A0ACB9DX90</accession>
<sequence length="70" mass="8231">MLKYFIQEARNSIRTAINFKHSSRIKIPKVFQELTTNEVDDLEFIREMGIDPKKVAKVLVEAFAEMIFLK</sequence>
<reference evidence="2" key="1">
    <citation type="journal article" date="2022" name="Mol. Ecol. Resour.">
        <title>The genomes of chicory, endive, great burdock and yacon provide insights into Asteraceae palaeo-polyploidization history and plant inulin production.</title>
        <authorList>
            <person name="Fan W."/>
            <person name="Wang S."/>
            <person name="Wang H."/>
            <person name="Wang A."/>
            <person name="Jiang F."/>
            <person name="Liu H."/>
            <person name="Zhao H."/>
            <person name="Xu D."/>
            <person name="Zhang Y."/>
        </authorList>
    </citation>
    <scope>NUCLEOTIDE SEQUENCE [LARGE SCALE GENOMIC DNA]</scope>
    <source>
        <strain evidence="2">cv. Punajuju</strain>
    </source>
</reference>
<reference evidence="1 2" key="2">
    <citation type="journal article" date="2022" name="Mol. Ecol. Resour.">
        <title>The genomes of chicory, endive, great burdock and yacon provide insights into Asteraceae paleo-polyploidization history and plant inulin production.</title>
        <authorList>
            <person name="Fan W."/>
            <person name="Wang S."/>
            <person name="Wang H."/>
            <person name="Wang A."/>
            <person name="Jiang F."/>
            <person name="Liu H."/>
            <person name="Zhao H."/>
            <person name="Xu D."/>
            <person name="Zhang Y."/>
        </authorList>
    </citation>
    <scope>NUCLEOTIDE SEQUENCE [LARGE SCALE GENOMIC DNA]</scope>
    <source>
        <strain evidence="2">cv. Punajuju</strain>
        <tissue evidence="1">Leaves</tissue>
    </source>
</reference>
<evidence type="ECO:0000313" key="1">
    <source>
        <dbReference type="EMBL" id="KAI3751071.1"/>
    </source>
</evidence>
<organism evidence="1 2">
    <name type="scientific">Cichorium intybus</name>
    <name type="common">Chicory</name>
    <dbReference type="NCBI Taxonomy" id="13427"/>
    <lineage>
        <taxon>Eukaryota</taxon>
        <taxon>Viridiplantae</taxon>
        <taxon>Streptophyta</taxon>
        <taxon>Embryophyta</taxon>
        <taxon>Tracheophyta</taxon>
        <taxon>Spermatophyta</taxon>
        <taxon>Magnoliopsida</taxon>
        <taxon>eudicotyledons</taxon>
        <taxon>Gunneridae</taxon>
        <taxon>Pentapetalae</taxon>
        <taxon>asterids</taxon>
        <taxon>campanulids</taxon>
        <taxon>Asterales</taxon>
        <taxon>Asteraceae</taxon>
        <taxon>Cichorioideae</taxon>
        <taxon>Cichorieae</taxon>
        <taxon>Cichoriinae</taxon>
        <taxon>Cichorium</taxon>
    </lineage>
</organism>